<dbReference type="GO" id="GO:0042597">
    <property type="term" value="C:periplasmic space"/>
    <property type="evidence" value="ECO:0007669"/>
    <property type="project" value="InterPro"/>
</dbReference>
<comment type="caution">
    <text evidence="1">The sequence shown here is derived from an EMBL/GenBank/DDBJ whole genome shotgun (WGS) entry which is preliminary data.</text>
</comment>
<keyword evidence="2" id="KW-1185">Reference proteome</keyword>
<evidence type="ECO:0000313" key="1">
    <source>
        <dbReference type="EMBL" id="PKU23077.1"/>
    </source>
</evidence>
<organism evidence="1 2">
    <name type="scientific">Telmatospirillum siberiense</name>
    <dbReference type="NCBI Taxonomy" id="382514"/>
    <lineage>
        <taxon>Bacteria</taxon>
        <taxon>Pseudomonadati</taxon>
        <taxon>Pseudomonadota</taxon>
        <taxon>Alphaproteobacteria</taxon>
        <taxon>Rhodospirillales</taxon>
        <taxon>Rhodospirillaceae</taxon>
        <taxon>Telmatospirillum</taxon>
    </lineage>
</organism>
<dbReference type="AlphaFoldDB" id="A0A2N3PRP5"/>
<protein>
    <recommendedName>
        <fullName evidence="3">LTXXQ motif family protein</fullName>
    </recommendedName>
</protein>
<accession>A0A2N3PRP5</accession>
<sequence length="116" mass="13313">MLSADRAERRIRELHEKLGITQEQEGLWGTVAQTMRDNGKTFETSMADRSARLKDKNLTAVDDLKSFQVIADQHADGLKRLIPAFEELYAAMTPDQQKRADHVFGEHQRHAHMSHM</sequence>
<dbReference type="OrthoDB" id="7060764at2"/>
<dbReference type="Pfam" id="PF07813">
    <property type="entry name" value="LTXXQ"/>
    <property type="match status" value="1"/>
</dbReference>
<evidence type="ECO:0000313" key="2">
    <source>
        <dbReference type="Proteomes" id="UP000233293"/>
    </source>
</evidence>
<proteinExistence type="predicted"/>
<dbReference type="Proteomes" id="UP000233293">
    <property type="component" value="Unassembled WGS sequence"/>
</dbReference>
<dbReference type="EMBL" id="PIUM01000024">
    <property type="protein sequence ID" value="PKU23077.1"/>
    <property type="molecule type" value="Genomic_DNA"/>
</dbReference>
<evidence type="ECO:0008006" key="3">
    <source>
        <dbReference type="Google" id="ProtNLM"/>
    </source>
</evidence>
<reference evidence="2" key="1">
    <citation type="submission" date="2017-12" db="EMBL/GenBank/DDBJ databases">
        <title>Draft genome sequence of Telmatospirillum siberiense 26-4b1T, an acidotolerant peatland alphaproteobacterium potentially involved in sulfur cycling.</title>
        <authorList>
            <person name="Hausmann B."/>
            <person name="Pjevac P."/>
            <person name="Schreck K."/>
            <person name="Herbold C.W."/>
            <person name="Daims H."/>
            <person name="Wagner M."/>
            <person name="Pester M."/>
            <person name="Loy A."/>
        </authorList>
    </citation>
    <scope>NUCLEOTIDE SEQUENCE [LARGE SCALE GENOMIC DNA]</scope>
    <source>
        <strain evidence="2">26-4b1</strain>
    </source>
</reference>
<name>A0A2N3PRP5_9PROT</name>
<dbReference type="InterPro" id="IPR012899">
    <property type="entry name" value="LTXXQ"/>
</dbReference>
<gene>
    <name evidence="1" type="ORF">CWS72_18370</name>
</gene>